<dbReference type="EMBL" id="DRNB01000140">
    <property type="protein sequence ID" value="HHJ64001.1"/>
    <property type="molecule type" value="Genomic_DNA"/>
</dbReference>
<dbReference type="InterPro" id="IPR050570">
    <property type="entry name" value="Cell_wall_metabolism_enzyme"/>
</dbReference>
<feature type="non-terminal residue" evidence="2">
    <location>
        <position position="137"/>
    </location>
</feature>
<accession>A0A7C5QEC8</accession>
<dbReference type="Proteomes" id="UP000885792">
    <property type="component" value="Unassembled WGS sequence"/>
</dbReference>
<dbReference type="AlphaFoldDB" id="A0A7C5QEC8"/>
<evidence type="ECO:0000313" key="2">
    <source>
        <dbReference type="EMBL" id="HHJ64001.1"/>
    </source>
</evidence>
<organism evidence="2">
    <name type="scientific">Aquifex aeolicus</name>
    <dbReference type="NCBI Taxonomy" id="63363"/>
    <lineage>
        <taxon>Bacteria</taxon>
        <taxon>Pseudomonadati</taxon>
        <taxon>Aquificota</taxon>
        <taxon>Aquificia</taxon>
        <taxon>Aquificales</taxon>
        <taxon>Aquificaceae</taxon>
        <taxon>Aquifex</taxon>
    </lineage>
</organism>
<dbReference type="PANTHER" id="PTHR21666">
    <property type="entry name" value="PEPTIDASE-RELATED"/>
    <property type="match status" value="1"/>
</dbReference>
<dbReference type="Pfam" id="PF01551">
    <property type="entry name" value="Peptidase_M23"/>
    <property type="match status" value="1"/>
</dbReference>
<feature type="domain" description="M23ase beta-sheet core" evidence="1">
    <location>
        <begin position="44"/>
        <end position="135"/>
    </location>
</feature>
<dbReference type="Gene3D" id="2.70.70.10">
    <property type="entry name" value="Glucose Permease (Domain IIA)"/>
    <property type="match status" value="1"/>
</dbReference>
<protein>
    <submittedName>
        <fullName evidence="2">M23 family metallopeptidase</fullName>
    </submittedName>
</protein>
<proteinExistence type="predicted"/>
<dbReference type="GO" id="GO:0004222">
    <property type="term" value="F:metalloendopeptidase activity"/>
    <property type="evidence" value="ECO:0007669"/>
    <property type="project" value="TreeGrafter"/>
</dbReference>
<dbReference type="SUPFAM" id="SSF51261">
    <property type="entry name" value="Duplicated hybrid motif"/>
    <property type="match status" value="1"/>
</dbReference>
<reference evidence="2" key="1">
    <citation type="journal article" date="2020" name="mSystems">
        <title>Genome- and Community-Level Interaction Insights into Carbon Utilization and Element Cycling Functions of Hydrothermarchaeota in Hydrothermal Sediment.</title>
        <authorList>
            <person name="Zhou Z."/>
            <person name="Liu Y."/>
            <person name="Xu W."/>
            <person name="Pan J."/>
            <person name="Luo Z.H."/>
            <person name="Li M."/>
        </authorList>
    </citation>
    <scope>NUCLEOTIDE SEQUENCE [LARGE SCALE GENOMIC DNA]</scope>
    <source>
        <strain evidence="2">HyVt-501</strain>
    </source>
</reference>
<gene>
    <name evidence="2" type="ORF">ENJ61_03750</name>
</gene>
<dbReference type="InterPro" id="IPR011055">
    <property type="entry name" value="Dup_hybrid_motif"/>
</dbReference>
<dbReference type="CDD" id="cd12797">
    <property type="entry name" value="M23_peptidase"/>
    <property type="match status" value="1"/>
</dbReference>
<name>A0A7C5QEC8_AQUAO</name>
<evidence type="ECO:0000259" key="1">
    <source>
        <dbReference type="Pfam" id="PF01551"/>
    </source>
</evidence>
<sequence length="137" mass="14873">MVLLLATAALLIFSCAPKKEVSAPKIFKPVYSMPVKGKLTPSGRGFLIRTECGSYIRAVAPGKVVYSGRDIGSYGWVVIVRQEDGYTSVYGGLTRSWVRSGEKVRIRQVIGEAGRMRGSCGVYYELRNALGDPVAPV</sequence>
<dbReference type="PANTHER" id="PTHR21666:SF270">
    <property type="entry name" value="MUREIN HYDROLASE ACTIVATOR ENVC"/>
    <property type="match status" value="1"/>
</dbReference>
<comment type="caution">
    <text evidence="2">The sequence shown here is derived from an EMBL/GenBank/DDBJ whole genome shotgun (WGS) entry which is preliminary data.</text>
</comment>
<dbReference type="InterPro" id="IPR016047">
    <property type="entry name" value="M23ase_b-sheet_dom"/>
</dbReference>